<comment type="cofactor">
    <cofactor evidence="1">
        <name>Mo-bis(molybdopterin guanine dinucleotide)</name>
        <dbReference type="ChEBI" id="CHEBI:60539"/>
    </cofactor>
</comment>
<dbReference type="InterPro" id="IPR037949">
    <property type="entry name" value="MopB_CT_Acetylene-hydratase"/>
</dbReference>
<dbReference type="Gene3D" id="2.20.25.90">
    <property type="entry name" value="ADC-like domains"/>
    <property type="match status" value="1"/>
</dbReference>
<evidence type="ECO:0000256" key="7">
    <source>
        <dbReference type="ARBA" id="ARBA00023014"/>
    </source>
</evidence>
<dbReference type="Pfam" id="PF00384">
    <property type="entry name" value="Molybdopterin"/>
    <property type="match status" value="1"/>
</dbReference>
<dbReference type="SUPFAM" id="SSF53706">
    <property type="entry name" value="Formate dehydrogenase/DMSO reductase, domains 1-3"/>
    <property type="match status" value="1"/>
</dbReference>
<evidence type="ECO:0000256" key="3">
    <source>
        <dbReference type="ARBA" id="ARBA00022505"/>
    </source>
</evidence>
<keyword evidence="7" id="KW-0411">Iron-sulfur</keyword>
<dbReference type="Gene3D" id="2.40.40.20">
    <property type="match status" value="1"/>
</dbReference>
<evidence type="ECO:0000256" key="4">
    <source>
        <dbReference type="ARBA" id="ARBA00022723"/>
    </source>
</evidence>
<dbReference type="AlphaFoldDB" id="A0A0U1KXM8"/>
<feature type="domain" description="4Fe-4S Mo/W bis-MGD-type" evidence="8">
    <location>
        <begin position="11"/>
        <end position="68"/>
    </location>
</feature>
<dbReference type="InterPro" id="IPR050612">
    <property type="entry name" value="Prok_Mopterin_Oxidored"/>
</dbReference>
<comment type="similarity">
    <text evidence="2">Belongs to the prokaryotic molybdopterin-containing oxidoreductase family.</text>
</comment>
<accession>A0A0U1KXM8</accession>
<dbReference type="PANTHER" id="PTHR43742:SF6">
    <property type="entry name" value="OXIDOREDUCTASE YYAE-RELATED"/>
    <property type="match status" value="1"/>
</dbReference>
<keyword evidence="10" id="KW-1185">Reference proteome</keyword>
<dbReference type="EMBL" id="CTRP01000009">
    <property type="protein sequence ID" value="CQR72181.1"/>
    <property type="molecule type" value="Genomic_DNA"/>
</dbReference>
<dbReference type="Pfam" id="PF04879">
    <property type="entry name" value="Molybdop_Fe4S4"/>
    <property type="match status" value="1"/>
</dbReference>
<dbReference type="PROSITE" id="PS51669">
    <property type="entry name" value="4FE4S_MOW_BIS_MGD"/>
    <property type="match status" value="1"/>
</dbReference>
<dbReference type="GO" id="GO:0016491">
    <property type="term" value="F:oxidoreductase activity"/>
    <property type="evidence" value="ECO:0007669"/>
    <property type="project" value="UniProtKB-KW"/>
</dbReference>
<sequence length="776" mass="88051">MSAMIHTEDGGKIVRTCCFECHAKCGVLCHVDDNGKLFKIEGDPEDPRNEGRLCSKGRGATQVLYHPERINYPMKRVGKRGEGKWERISWDEAMDTIYNKIIEYRDKFGPESIVNAQGTGRGTNQWNTRLGNTIGVNHGLSPAHICLAPILTTSMMAQGMVTNWDGADFDRTEVQVFWGSNQVWSEATYTDGPVNRGRNRGAKLIVIDPNYEHPLAAKADYFLGVRPGSDGALAMAWLNIIISEKLYDAEFCKYWSTLSMLIHANESMAPVSAAELFAGADPKQFVIYDCKTGVPQAVAEGKISGQFDPALGGYYTLTTVDGKEIRVKPAMQALAERAAEMPPEKAAEICWLRPNEIYESAKMYATAKSAAISYFQGLEEHTNARQTVHAVNTIIAICGYLDVYGGNMSWPKFWGDMFGDRLTGRPTDPDAMKKKLNPYPMYISSHPRELFRTMATGDPYPIKMYLGVAGNPLSWSEQPQYVREALLNLDYIVVMDYFVSPTAQLADLILPSAHWTERDYIADEMCGRWFFGQPKSVEPLFERRSDITFIRELGRRLNPEMWPWETDEQLLDFQLEPDGITYKQLTEQHIFEHTPDAERKYAEHGFKTPTKRCECYSTIFYHMGSNPLPSYEEPAESPFSKPEIVQEYPFVLTTGRRYPHFYHSQYRNVAYLRELSPEPRVMINTLTAEKYGIQENEMVWVQSLHGRFQMKAQLTDGLHPRVIAAPHGWWAGCEELNMPDYPDFIANCNVCISNENYDKWTGSPGARSTLCKIFKA</sequence>
<evidence type="ECO:0000256" key="5">
    <source>
        <dbReference type="ARBA" id="ARBA00023002"/>
    </source>
</evidence>
<dbReference type="Gene3D" id="3.40.50.740">
    <property type="match status" value="2"/>
</dbReference>
<name>A0A0U1KXM8_9FIRM</name>
<evidence type="ECO:0000313" key="10">
    <source>
        <dbReference type="Proteomes" id="UP000049855"/>
    </source>
</evidence>
<proteinExistence type="inferred from homology"/>
<gene>
    <name evidence="9" type="ORF">SpAn4DRAFT_5070</name>
</gene>
<dbReference type="InterPro" id="IPR006656">
    <property type="entry name" value="Mopterin_OxRdtase"/>
</dbReference>
<dbReference type="CDD" id="cd02781">
    <property type="entry name" value="MopB_CT_Acetylene-hydratase"/>
    <property type="match status" value="1"/>
</dbReference>
<dbReference type="Proteomes" id="UP000049855">
    <property type="component" value="Unassembled WGS sequence"/>
</dbReference>
<keyword evidence="6" id="KW-0408">Iron</keyword>
<dbReference type="InterPro" id="IPR006655">
    <property type="entry name" value="Mopterin_OxRdtase_prok_CS"/>
</dbReference>
<dbReference type="PROSITE" id="PS00932">
    <property type="entry name" value="MOLYBDOPTERIN_PROK_3"/>
    <property type="match status" value="1"/>
</dbReference>
<organism evidence="9 10">
    <name type="scientific">Sporomusa ovata</name>
    <dbReference type="NCBI Taxonomy" id="2378"/>
    <lineage>
        <taxon>Bacteria</taxon>
        <taxon>Bacillati</taxon>
        <taxon>Bacillota</taxon>
        <taxon>Negativicutes</taxon>
        <taxon>Selenomonadales</taxon>
        <taxon>Sporomusaceae</taxon>
        <taxon>Sporomusa</taxon>
    </lineage>
</organism>
<evidence type="ECO:0000313" key="9">
    <source>
        <dbReference type="EMBL" id="CQR72181.1"/>
    </source>
</evidence>
<dbReference type="GO" id="GO:0018818">
    <property type="term" value="F:acetylene hydratase activity"/>
    <property type="evidence" value="ECO:0007669"/>
    <property type="project" value="InterPro"/>
</dbReference>
<keyword evidence="3" id="KW-0500">Molybdenum</keyword>
<evidence type="ECO:0000256" key="6">
    <source>
        <dbReference type="ARBA" id="ARBA00023004"/>
    </source>
</evidence>
<dbReference type="GO" id="GO:0051536">
    <property type="term" value="F:iron-sulfur cluster binding"/>
    <property type="evidence" value="ECO:0007669"/>
    <property type="project" value="UniProtKB-KW"/>
</dbReference>
<dbReference type="Pfam" id="PF01568">
    <property type="entry name" value="Molydop_binding"/>
    <property type="match status" value="1"/>
</dbReference>
<dbReference type="InterPro" id="IPR009010">
    <property type="entry name" value="Asp_de-COase-like_dom_sf"/>
</dbReference>
<dbReference type="GO" id="GO:0046872">
    <property type="term" value="F:metal ion binding"/>
    <property type="evidence" value="ECO:0007669"/>
    <property type="project" value="UniProtKB-KW"/>
</dbReference>
<keyword evidence="4" id="KW-0479">Metal-binding</keyword>
<protein>
    <submittedName>
        <fullName evidence="9">Anaerobic dehydrogenases, typically selenocysteine-containing</fullName>
    </submittedName>
</protein>
<evidence type="ECO:0000259" key="8">
    <source>
        <dbReference type="PROSITE" id="PS51669"/>
    </source>
</evidence>
<dbReference type="InterPro" id="IPR006657">
    <property type="entry name" value="MoPterin_dinucl-bd_dom"/>
</dbReference>
<dbReference type="SMART" id="SM00926">
    <property type="entry name" value="Molybdop_Fe4S4"/>
    <property type="match status" value="1"/>
</dbReference>
<evidence type="ECO:0000256" key="2">
    <source>
        <dbReference type="ARBA" id="ARBA00010312"/>
    </source>
</evidence>
<reference evidence="10" key="1">
    <citation type="submission" date="2015-03" db="EMBL/GenBank/DDBJ databases">
        <authorList>
            <person name="Nijsse Bart"/>
        </authorList>
    </citation>
    <scope>NUCLEOTIDE SEQUENCE [LARGE SCALE GENOMIC DNA]</scope>
</reference>
<dbReference type="RefSeq" id="WP_021166820.1">
    <property type="nucleotide sequence ID" value="NZ_CTRP01000009.1"/>
</dbReference>
<keyword evidence="5" id="KW-0560">Oxidoreductase</keyword>
<evidence type="ECO:0000256" key="1">
    <source>
        <dbReference type="ARBA" id="ARBA00001942"/>
    </source>
</evidence>
<dbReference type="GO" id="GO:0043546">
    <property type="term" value="F:molybdopterin cofactor binding"/>
    <property type="evidence" value="ECO:0007669"/>
    <property type="project" value="InterPro"/>
</dbReference>
<dbReference type="PANTHER" id="PTHR43742">
    <property type="entry name" value="TRIMETHYLAMINE-N-OXIDE REDUCTASE"/>
    <property type="match status" value="1"/>
</dbReference>
<dbReference type="Gene3D" id="3.40.228.10">
    <property type="entry name" value="Dimethylsulfoxide Reductase, domain 2"/>
    <property type="match status" value="1"/>
</dbReference>
<dbReference type="SUPFAM" id="SSF50692">
    <property type="entry name" value="ADC-like"/>
    <property type="match status" value="1"/>
</dbReference>
<dbReference type="InterPro" id="IPR006963">
    <property type="entry name" value="Mopterin_OxRdtase_4Fe-4S_dom"/>
</dbReference>